<proteinExistence type="predicted"/>
<keyword evidence="3" id="KW-1185">Reference proteome</keyword>
<organism evidence="2 3">
    <name type="scientific">Litoreibacter roseus</name>
    <dbReference type="NCBI Taxonomy" id="2601869"/>
    <lineage>
        <taxon>Bacteria</taxon>
        <taxon>Pseudomonadati</taxon>
        <taxon>Pseudomonadota</taxon>
        <taxon>Alphaproteobacteria</taxon>
        <taxon>Rhodobacterales</taxon>
        <taxon>Roseobacteraceae</taxon>
        <taxon>Litoreibacter</taxon>
    </lineage>
</organism>
<keyword evidence="1" id="KW-1133">Transmembrane helix</keyword>
<dbReference type="AlphaFoldDB" id="A0A6N6JCH9"/>
<evidence type="ECO:0000313" key="2">
    <source>
        <dbReference type="EMBL" id="GFE63687.1"/>
    </source>
</evidence>
<keyword evidence="1" id="KW-0472">Membrane</keyword>
<evidence type="ECO:0000256" key="1">
    <source>
        <dbReference type="SAM" id="Phobius"/>
    </source>
</evidence>
<comment type="caution">
    <text evidence="2">The sequence shown here is derived from an EMBL/GenBank/DDBJ whole genome shotgun (WGS) entry which is preliminary data.</text>
</comment>
<keyword evidence="1" id="KW-0812">Transmembrane</keyword>
<sequence>MIRLFTDPHAKNPARDTSDRFSLWPCIAVLMLSLFVSCAMAFSPKQGESVGVLFPPWFETSEMYDRVSQAGGAVVAFGGIRGMFIAIGEDDGFISRLRREGAILVLDGSLSAVLCRTET</sequence>
<name>A0A6N6JCH9_9RHOB</name>
<dbReference type="Proteomes" id="UP000436822">
    <property type="component" value="Unassembled WGS sequence"/>
</dbReference>
<dbReference type="OrthoDB" id="7779036at2"/>
<protein>
    <submittedName>
        <fullName evidence="2">Uncharacterized protein</fullName>
    </submittedName>
</protein>
<feature type="transmembrane region" description="Helical" evidence="1">
    <location>
        <begin position="21"/>
        <end position="42"/>
    </location>
</feature>
<gene>
    <name evidence="2" type="ORF">KIN_07610</name>
</gene>
<evidence type="ECO:0000313" key="3">
    <source>
        <dbReference type="Proteomes" id="UP000436822"/>
    </source>
</evidence>
<feature type="transmembrane region" description="Helical" evidence="1">
    <location>
        <begin position="67"/>
        <end position="88"/>
    </location>
</feature>
<dbReference type="EMBL" id="BLJE01000001">
    <property type="protein sequence ID" value="GFE63687.1"/>
    <property type="molecule type" value="Genomic_DNA"/>
</dbReference>
<accession>A0A6N6JCH9</accession>
<reference evidence="2 3" key="1">
    <citation type="submission" date="2019-12" db="EMBL/GenBank/DDBJ databases">
        <title>Litoreibacter badius sp. nov., a novel bacteriochlorophyll a-containing bacterium in the genus Litoreibacter.</title>
        <authorList>
            <person name="Kanamuro M."/>
            <person name="Takabe Y."/>
            <person name="Mori K."/>
            <person name="Takaichi S."/>
            <person name="Hanada S."/>
        </authorList>
    </citation>
    <scope>NUCLEOTIDE SEQUENCE [LARGE SCALE GENOMIC DNA]</scope>
    <source>
        <strain evidence="2 3">K6</strain>
    </source>
</reference>
<dbReference type="RefSeq" id="WP_159804599.1">
    <property type="nucleotide sequence ID" value="NZ_BLJE01000001.1"/>
</dbReference>